<gene>
    <name evidence="1" type="ORF">H9723_03910</name>
</gene>
<evidence type="ECO:0000313" key="1">
    <source>
        <dbReference type="EMBL" id="HIZ74374.1"/>
    </source>
</evidence>
<dbReference type="Proteomes" id="UP000824116">
    <property type="component" value="Unassembled WGS sequence"/>
</dbReference>
<name>A0A9D2G763_9FIRM</name>
<reference evidence="1" key="1">
    <citation type="journal article" date="2021" name="PeerJ">
        <title>Extensive microbial diversity within the chicken gut microbiome revealed by metagenomics and culture.</title>
        <authorList>
            <person name="Gilroy R."/>
            <person name="Ravi A."/>
            <person name="Getino M."/>
            <person name="Pursley I."/>
            <person name="Horton D.L."/>
            <person name="Alikhan N.F."/>
            <person name="Baker D."/>
            <person name="Gharbi K."/>
            <person name="Hall N."/>
            <person name="Watson M."/>
            <person name="Adriaenssens E.M."/>
            <person name="Foster-Nyarko E."/>
            <person name="Jarju S."/>
            <person name="Secka A."/>
            <person name="Antonio M."/>
            <person name="Oren A."/>
            <person name="Chaudhuri R.R."/>
            <person name="La Ragione R."/>
            <person name="Hildebrand F."/>
            <person name="Pallen M.J."/>
        </authorList>
    </citation>
    <scope>NUCLEOTIDE SEQUENCE</scope>
    <source>
        <strain evidence="1">CHK196-3914</strain>
    </source>
</reference>
<protein>
    <submittedName>
        <fullName evidence="1">Uncharacterized protein</fullName>
    </submittedName>
</protein>
<reference evidence="1" key="2">
    <citation type="submission" date="2021-04" db="EMBL/GenBank/DDBJ databases">
        <authorList>
            <person name="Gilroy R."/>
        </authorList>
    </citation>
    <scope>NUCLEOTIDE SEQUENCE</scope>
    <source>
        <strain evidence="1">CHK196-3914</strain>
    </source>
</reference>
<dbReference type="AlphaFoldDB" id="A0A9D2G763"/>
<accession>A0A9D2G763</accession>
<organism evidence="1 2">
    <name type="scientific">Candidatus Mediterraneibacter stercoravium</name>
    <dbReference type="NCBI Taxonomy" id="2838685"/>
    <lineage>
        <taxon>Bacteria</taxon>
        <taxon>Bacillati</taxon>
        <taxon>Bacillota</taxon>
        <taxon>Clostridia</taxon>
        <taxon>Lachnospirales</taxon>
        <taxon>Lachnospiraceae</taxon>
        <taxon>Mediterraneibacter</taxon>
    </lineage>
</organism>
<dbReference type="EMBL" id="DXAY01000094">
    <property type="protein sequence ID" value="HIZ74374.1"/>
    <property type="molecule type" value="Genomic_DNA"/>
</dbReference>
<sequence length="53" mass="6532">MLRYYFYMFILYNDYGKKLKEILNELFPGLIREPQRVRVPVRVPDRRQDPAGR</sequence>
<evidence type="ECO:0000313" key="2">
    <source>
        <dbReference type="Proteomes" id="UP000824116"/>
    </source>
</evidence>
<proteinExistence type="predicted"/>
<comment type="caution">
    <text evidence="1">The sequence shown here is derived from an EMBL/GenBank/DDBJ whole genome shotgun (WGS) entry which is preliminary data.</text>
</comment>